<evidence type="ECO:0000256" key="1">
    <source>
        <dbReference type="PROSITE-ProRule" id="PRU00168"/>
    </source>
</evidence>
<dbReference type="InterPro" id="IPR023578">
    <property type="entry name" value="Ras_GEF_dom_sf"/>
</dbReference>
<feature type="non-terminal residue" evidence="4">
    <location>
        <position position="1"/>
    </location>
</feature>
<comment type="caution">
    <text evidence="4">The sequence shown here is derived from an EMBL/GenBank/DDBJ whole genome shotgun (WGS) entry which is preliminary data.</text>
</comment>
<dbReference type="InterPro" id="IPR000651">
    <property type="entry name" value="Ras-like_Gua-exchang_fac_N"/>
</dbReference>
<evidence type="ECO:0000313" key="5">
    <source>
        <dbReference type="Proteomes" id="UP000789342"/>
    </source>
</evidence>
<keyword evidence="1" id="KW-0344">Guanine-nucleotide releasing factor</keyword>
<feature type="domain" description="Ras-GEF" evidence="2">
    <location>
        <begin position="308"/>
        <end position="408"/>
    </location>
</feature>
<dbReference type="SUPFAM" id="SSF48366">
    <property type="entry name" value="Ras GEF"/>
    <property type="match status" value="1"/>
</dbReference>
<dbReference type="GO" id="GO:0007264">
    <property type="term" value="P:small GTPase-mediated signal transduction"/>
    <property type="evidence" value="ECO:0007669"/>
    <property type="project" value="InterPro"/>
</dbReference>
<evidence type="ECO:0000259" key="2">
    <source>
        <dbReference type="PROSITE" id="PS50009"/>
    </source>
</evidence>
<dbReference type="InterPro" id="IPR001895">
    <property type="entry name" value="RASGEF_cat_dom"/>
</dbReference>
<gene>
    <name evidence="4" type="ORF">AMORRO_LOCUS15945</name>
</gene>
<sequence>SCRIFVAPNNEARALWVAKLWDAKKASLKKMIKMPVKEPSAEELNNESEFYERNGFRDGINGFPNAAGIVNGEKIDIVTTTTKRVRAYWGVDRHPELIIKVLDAVGKPNENEEIQKLDDPSAAPSTLTSSLHPEENLSQRLIRGGSIDSLIHELIFETQKANQKDGDEFLHAFLLTYQLYTEPSHIFRELKRCTSMRKEEEDQPNKIVKRLITILITWCQSYGRDLLREDVWKGMMETIEEVVNSESVTDAENLKKLMQDTRDGLKNENEEEFAVKSPLNYPASSPLSLDLSNLLVTGLTPALFLKMTPEELAQQLYLYHFLQLKKANPRQDLKNFVPSKNRSDVTTKECPLNFTPATPHFITRLIYHHVLIASQQSAYTSRRPLLLTHWIQTGIACKALGDMAGWMA</sequence>
<evidence type="ECO:0000259" key="3">
    <source>
        <dbReference type="PROSITE" id="PS50212"/>
    </source>
</evidence>
<dbReference type="Gene3D" id="1.10.840.10">
    <property type="entry name" value="Ras guanine-nucleotide exchange factors catalytic domain"/>
    <property type="match status" value="1"/>
</dbReference>
<feature type="non-terminal residue" evidence="4">
    <location>
        <position position="408"/>
    </location>
</feature>
<organism evidence="4 5">
    <name type="scientific">Acaulospora morrowiae</name>
    <dbReference type="NCBI Taxonomy" id="94023"/>
    <lineage>
        <taxon>Eukaryota</taxon>
        <taxon>Fungi</taxon>
        <taxon>Fungi incertae sedis</taxon>
        <taxon>Mucoromycota</taxon>
        <taxon>Glomeromycotina</taxon>
        <taxon>Glomeromycetes</taxon>
        <taxon>Diversisporales</taxon>
        <taxon>Acaulosporaceae</taxon>
        <taxon>Acaulospora</taxon>
    </lineage>
</organism>
<reference evidence="4" key="1">
    <citation type="submission" date="2021-06" db="EMBL/GenBank/DDBJ databases">
        <authorList>
            <person name="Kallberg Y."/>
            <person name="Tangrot J."/>
            <person name="Rosling A."/>
        </authorList>
    </citation>
    <scope>NUCLEOTIDE SEQUENCE</scope>
    <source>
        <strain evidence="4">CL551</strain>
    </source>
</reference>
<dbReference type="AlphaFoldDB" id="A0A9N9NT16"/>
<dbReference type="PROSITE" id="PS50009">
    <property type="entry name" value="RASGEF_CAT"/>
    <property type="match status" value="1"/>
</dbReference>
<dbReference type="Gene3D" id="1.20.870.10">
    <property type="entry name" value="Son of sevenless (SoS) protein Chain: S domain 1"/>
    <property type="match status" value="1"/>
</dbReference>
<dbReference type="InterPro" id="IPR036964">
    <property type="entry name" value="RASGEF_cat_dom_sf"/>
</dbReference>
<name>A0A9N9NT16_9GLOM</name>
<keyword evidence="5" id="KW-1185">Reference proteome</keyword>
<feature type="domain" description="N-terminal Ras-GEF" evidence="3">
    <location>
        <begin position="138"/>
        <end position="262"/>
    </location>
</feature>
<protein>
    <submittedName>
        <fullName evidence="4">7506_t:CDS:1</fullName>
    </submittedName>
</protein>
<dbReference type="PROSITE" id="PS50212">
    <property type="entry name" value="RASGEF_NTER"/>
    <property type="match status" value="1"/>
</dbReference>
<dbReference type="EMBL" id="CAJVPV010040977">
    <property type="protein sequence ID" value="CAG8761297.1"/>
    <property type="molecule type" value="Genomic_DNA"/>
</dbReference>
<evidence type="ECO:0000313" key="4">
    <source>
        <dbReference type="EMBL" id="CAG8761297.1"/>
    </source>
</evidence>
<dbReference type="Proteomes" id="UP000789342">
    <property type="component" value="Unassembled WGS sequence"/>
</dbReference>
<accession>A0A9N9NT16</accession>
<dbReference type="GO" id="GO:0005085">
    <property type="term" value="F:guanyl-nucleotide exchange factor activity"/>
    <property type="evidence" value="ECO:0007669"/>
    <property type="project" value="UniProtKB-KW"/>
</dbReference>
<proteinExistence type="predicted"/>
<dbReference type="OrthoDB" id="79452at2759"/>
<dbReference type="Pfam" id="PF00618">
    <property type="entry name" value="RasGEF_N"/>
    <property type="match status" value="1"/>
</dbReference>